<keyword evidence="10" id="KW-0408">Iron</keyword>
<comment type="caution">
    <text evidence="14">The sequence shown here is derived from an EMBL/GenBank/DDBJ whole genome shotgun (WGS) entry which is preliminary data.</text>
</comment>
<comment type="similarity">
    <text evidence="4">Belongs to the cytochrome P450 family.</text>
</comment>
<evidence type="ECO:0000256" key="7">
    <source>
        <dbReference type="ARBA" id="ARBA00022723"/>
    </source>
</evidence>
<evidence type="ECO:0000256" key="12">
    <source>
        <dbReference type="ARBA" id="ARBA00023136"/>
    </source>
</evidence>
<keyword evidence="11" id="KW-0503">Monooxygenase</keyword>
<dbReference type="InterPro" id="IPR002401">
    <property type="entry name" value="Cyt_P450_E_grp-I"/>
</dbReference>
<comment type="cofactor">
    <cofactor evidence="1">
        <name>heme</name>
        <dbReference type="ChEBI" id="CHEBI:30413"/>
    </cofactor>
</comment>
<dbReference type="GO" id="GO:0005506">
    <property type="term" value="F:iron ion binding"/>
    <property type="evidence" value="ECO:0007669"/>
    <property type="project" value="InterPro"/>
</dbReference>
<dbReference type="OrthoDB" id="2789670at2759"/>
<dbReference type="SUPFAM" id="SSF48264">
    <property type="entry name" value="Cytochrome P450"/>
    <property type="match status" value="1"/>
</dbReference>
<keyword evidence="12" id="KW-0472">Membrane</keyword>
<dbReference type="InterPro" id="IPR050364">
    <property type="entry name" value="Cytochrome_P450_fung"/>
</dbReference>
<keyword evidence="6" id="KW-0812">Transmembrane</keyword>
<name>A0A9P3LJA3_9APHY</name>
<reference evidence="14 15" key="1">
    <citation type="submission" date="2021-08" db="EMBL/GenBank/DDBJ databases">
        <title>Draft Genome Sequence of Phanerochaete sordida strain YK-624.</title>
        <authorList>
            <person name="Mori T."/>
            <person name="Dohra H."/>
            <person name="Suzuki T."/>
            <person name="Kawagishi H."/>
            <person name="Hirai H."/>
        </authorList>
    </citation>
    <scope>NUCLEOTIDE SEQUENCE [LARGE SCALE GENOMIC DNA]</scope>
    <source>
        <strain evidence="14 15">YK-624</strain>
    </source>
</reference>
<evidence type="ECO:0000256" key="10">
    <source>
        <dbReference type="ARBA" id="ARBA00023004"/>
    </source>
</evidence>
<dbReference type="PANTHER" id="PTHR46300">
    <property type="entry name" value="P450, PUTATIVE (EUROFUNG)-RELATED-RELATED"/>
    <property type="match status" value="1"/>
</dbReference>
<keyword evidence="8" id="KW-1133">Transmembrane helix</keyword>
<evidence type="ECO:0000256" key="6">
    <source>
        <dbReference type="ARBA" id="ARBA00022692"/>
    </source>
</evidence>
<evidence type="ECO:0000313" key="14">
    <source>
        <dbReference type="EMBL" id="GJE97078.1"/>
    </source>
</evidence>
<protein>
    <submittedName>
        <fullName evidence="14">Cytochrome P450</fullName>
    </submittedName>
</protein>
<dbReference type="GO" id="GO:0020037">
    <property type="term" value="F:heme binding"/>
    <property type="evidence" value="ECO:0007669"/>
    <property type="project" value="InterPro"/>
</dbReference>
<gene>
    <name evidence="14" type="ORF">PsYK624_132880</name>
</gene>
<evidence type="ECO:0000256" key="4">
    <source>
        <dbReference type="ARBA" id="ARBA00010617"/>
    </source>
</evidence>
<dbReference type="Pfam" id="PF00067">
    <property type="entry name" value="p450"/>
    <property type="match status" value="1"/>
</dbReference>
<evidence type="ECO:0000256" key="2">
    <source>
        <dbReference type="ARBA" id="ARBA00004370"/>
    </source>
</evidence>
<dbReference type="Proteomes" id="UP000703269">
    <property type="component" value="Unassembled WGS sequence"/>
</dbReference>
<dbReference type="PRINTS" id="PR00463">
    <property type="entry name" value="EP450I"/>
</dbReference>
<feature type="compositionally biased region" description="Basic residues" evidence="13">
    <location>
        <begin position="324"/>
        <end position="343"/>
    </location>
</feature>
<dbReference type="InterPro" id="IPR001128">
    <property type="entry name" value="Cyt_P450"/>
</dbReference>
<evidence type="ECO:0000256" key="9">
    <source>
        <dbReference type="ARBA" id="ARBA00023002"/>
    </source>
</evidence>
<keyword evidence="5" id="KW-0349">Heme</keyword>
<evidence type="ECO:0000256" key="3">
    <source>
        <dbReference type="ARBA" id="ARBA00005179"/>
    </source>
</evidence>
<dbReference type="GO" id="GO:0016020">
    <property type="term" value="C:membrane"/>
    <property type="evidence" value="ECO:0007669"/>
    <property type="project" value="UniProtKB-SubCell"/>
</dbReference>
<evidence type="ECO:0000313" key="15">
    <source>
        <dbReference type="Proteomes" id="UP000703269"/>
    </source>
</evidence>
<evidence type="ECO:0000256" key="8">
    <source>
        <dbReference type="ARBA" id="ARBA00022989"/>
    </source>
</evidence>
<keyword evidence="15" id="KW-1185">Reference proteome</keyword>
<dbReference type="Gene3D" id="1.10.630.10">
    <property type="entry name" value="Cytochrome P450"/>
    <property type="match status" value="1"/>
</dbReference>
<evidence type="ECO:0000256" key="11">
    <source>
        <dbReference type="ARBA" id="ARBA00023033"/>
    </source>
</evidence>
<sequence>MDLAILTVIALPCLFLLVHVAQRRWHRLPYPPGPAADPLIGHIRVMPRTNDAAEVFHGWAQSFGDVISLNIFGKRIVVLCSEEAASDLLEKRSLKYASRPSFLMYERLGWKDLLAFMPYGAYFRKQRKMGQIAFEKEKVPAFRYIEEQEACVLLYNFLDKPKDMDRHVHRYATAIIMELTYGHRILSEDDDYLVAAEQIVEVLRDSARPSLLDVSPLFENLPAWFPGAWFVKYIKETKPKVEECMQKPIYDVKRQLAAGTAKPSYVAQQLEELSRDGQLTAQNRYDVSMVAYQTFAGGTETLKLPYCHYVRRMHAPEPRGTAQRSRRNSQSGRKRPSARLYRP</sequence>
<feature type="region of interest" description="Disordered" evidence="13">
    <location>
        <begin position="315"/>
        <end position="343"/>
    </location>
</feature>
<keyword evidence="7" id="KW-0479">Metal-binding</keyword>
<dbReference type="EMBL" id="BPQB01000067">
    <property type="protein sequence ID" value="GJE97078.1"/>
    <property type="molecule type" value="Genomic_DNA"/>
</dbReference>
<dbReference type="AlphaFoldDB" id="A0A9P3LJA3"/>
<keyword evidence="9" id="KW-0560">Oxidoreductase</keyword>
<dbReference type="PANTHER" id="PTHR46300:SF2">
    <property type="entry name" value="CYTOCHROME P450 MONOOXYGENASE ALNH-RELATED"/>
    <property type="match status" value="1"/>
</dbReference>
<dbReference type="GO" id="GO:0004497">
    <property type="term" value="F:monooxygenase activity"/>
    <property type="evidence" value="ECO:0007669"/>
    <property type="project" value="UniProtKB-KW"/>
</dbReference>
<comment type="pathway">
    <text evidence="3">Secondary metabolite biosynthesis.</text>
</comment>
<dbReference type="InterPro" id="IPR036396">
    <property type="entry name" value="Cyt_P450_sf"/>
</dbReference>
<accession>A0A9P3LJA3</accession>
<evidence type="ECO:0000256" key="13">
    <source>
        <dbReference type="SAM" id="MobiDB-lite"/>
    </source>
</evidence>
<proteinExistence type="inferred from homology"/>
<dbReference type="GO" id="GO:0016705">
    <property type="term" value="F:oxidoreductase activity, acting on paired donors, with incorporation or reduction of molecular oxygen"/>
    <property type="evidence" value="ECO:0007669"/>
    <property type="project" value="InterPro"/>
</dbReference>
<comment type="subcellular location">
    <subcellularLocation>
        <location evidence="2">Membrane</location>
    </subcellularLocation>
</comment>
<organism evidence="14 15">
    <name type="scientific">Phanerochaete sordida</name>
    <dbReference type="NCBI Taxonomy" id="48140"/>
    <lineage>
        <taxon>Eukaryota</taxon>
        <taxon>Fungi</taxon>
        <taxon>Dikarya</taxon>
        <taxon>Basidiomycota</taxon>
        <taxon>Agaricomycotina</taxon>
        <taxon>Agaricomycetes</taxon>
        <taxon>Polyporales</taxon>
        <taxon>Phanerochaetaceae</taxon>
        <taxon>Phanerochaete</taxon>
    </lineage>
</organism>
<evidence type="ECO:0000256" key="1">
    <source>
        <dbReference type="ARBA" id="ARBA00001971"/>
    </source>
</evidence>
<evidence type="ECO:0000256" key="5">
    <source>
        <dbReference type="ARBA" id="ARBA00022617"/>
    </source>
</evidence>